<proteinExistence type="predicted"/>
<name>A0A2A8BNA1_9BACI</name>
<comment type="caution">
    <text evidence="1">The sequence shown here is derived from an EMBL/GenBank/DDBJ whole genome shotgun (WGS) entry which is preliminary data.</text>
</comment>
<dbReference type="RefSeq" id="WP_098102651.1">
    <property type="nucleotide sequence ID" value="NZ_NUDL01000042.1"/>
</dbReference>
<gene>
    <name evidence="1" type="ORF">CN611_14745</name>
</gene>
<dbReference type="AlphaFoldDB" id="A0A2A8BNA1"/>
<dbReference type="EMBL" id="NUDL01000042">
    <property type="protein sequence ID" value="PEM55364.1"/>
    <property type="molecule type" value="Genomic_DNA"/>
</dbReference>
<evidence type="ECO:0000313" key="2">
    <source>
        <dbReference type="Proteomes" id="UP000220621"/>
    </source>
</evidence>
<evidence type="ECO:0000313" key="1">
    <source>
        <dbReference type="EMBL" id="PEM55364.1"/>
    </source>
</evidence>
<sequence>MNRGIYRRNKFFMQSTAILAAMTIIAVMSNVYKDIEKLRELLTSIFQQGTTVIIALIAVTVACISYQSSQKRHENKDVYLNYLALMFLMIIFMLAGSIFKYLPITSEIYLLVFVFYFLLGMLLIVSALIETYRIIRKTFE</sequence>
<reference evidence="1 2" key="1">
    <citation type="submission" date="2017-09" db="EMBL/GenBank/DDBJ databases">
        <title>Large-scale bioinformatics analysis of Bacillus genomes uncovers conserved roles of natural products in bacterial physiology.</title>
        <authorList>
            <consortium name="Agbiome Team Llc"/>
            <person name="Bleich R.M."/>
            <person name="Grubbs K.J."/>
            <person name="Santa Maria K.C."/>
            <person name="Allen S.E."/>
            <person name="Farag S."/>
            <person name="Shank E.A."/>
            <person name="Bowers A."/>
        </authorList>
    </citation>
    <scope>NUCLEOTIDE SEQUENCE [LARGE SCALE GENOMIC DNA]</scope>
    <source>
        <strain evidence="1 2">AFS010764</strain>
    </source>
</reference>
<dbReference type="Proteomes" id="UP000220621">
    <property type="component" value="Unassembled WGS sequence"/>
</dbReference>
<organism evidence="1 2">
    <name type="scientific">Bacillus wiedmannii</name>
    <dbReference type="NCBI Taxonomy" id="1890302"/>
    <lineage>
        <taxon>Bacteria</taxon>
        <taxon>Bacillati</taxon>
        <taxon>Bacillota</taxon>
        <taxon>Bacilli</taxon>
        <taxon>Bacillales</taxon>
        <taxon>Bacillaceae</taxon>
        <taxon>Bacillus</taxon>
        <taxon>Bacillus cereus group</taxon>
    </lineage>
</organism>
<protein>
    <submittedName>
        <fullName evidence="1">Uncharacterized protein</fullName>
    </submittedName>
</protein>
<accession>A0A2A8BNA1</accession>